<keyword evidence="2" id="KW-1185">Reference proteome</keyword>
<organism evidence="1 2">
    <name type="scientific">Microcystis aeruginosa PCC 7806SL</name>
    <dbReference type="NCBI Taxonomy" id="1903187"/>
    <lineage>
        <taxon>Bacteria</taxon>
        <taxon>Bacillati</taxon>
        <taxon>Cyanobacteriota</taxon>
        <taxon>Cyanophyceae</taxon>
        <taxon>Oscillatoriophycideae</taxon>
        <taxon>Chroococcales</taxon>
        <taxon>Microcystaceae</taxon>
        <taxon>Microcystis</taxon>
    </lineage>
</organism>
<sequence length="59" mass="7029">METPSHFPTNSPLGVTLYSLEKLIEWKREGVKYTYGQRLPLYSLEKLIEWKLCWCECGY</sequence>
<dbReference type="EMBL" id="CP020771">
    <property type="protein sequence ID" value="ARI83042.1"/>
    <property type="molecule type" value="Genomic_DNA"/>
</dbReference>
<accession>A0AB33C3R7</accession>
<evidence type="ECO:0000313" key="2">
    <source>
        <dbReference type="Proteomes" id="UP000192439"/>
    </source>
</evidence>
<dbReference type="Proteomes" id="UP000192439">
    <property type="component" value="Chromosome"/>
</dbReference>
<protein>
    <submittedName>
        <fullName evidence="1">Uncharacterized protein</fullName>
    </submittedName>
</protein>
<gene>
    <name evidence="1" type="ORF">BH695_3763</name>
</gene>
<reference evidence="1 2" key="1">
    <citation type="journal article" date="2018" name="Harmful Algae">
        <title>The highly heterogeneous methylated genomes and diverse restriction-modification systems of bloom-forming Microcystis.</title>
        <authorList>
            <person name="Zhao L."/>
            <person name="Song Y."/>
            <person name="Li L."/>
            <person name="Gan N."/>
            <person name="Brand J.J."/>
            <person name="Song L."/>
        </authorList>
    </citation>
    <scope>NUCLEOTIDE SEQUENCE [LARGE SCALE GENOMIC DNA]</scope>
    <source>
        <strain evidence="1 2">PCC 7806SL</strain>
    </source>
</reference>
<dbReference type="AlphaFoldDB" id="A0AB33C3R7"/>
<proteinExistence type="predicted"/>
<name>A0AB33C3R7_MICA7</name>
<evidence type="ECO:0000313" key="1">
    <source>
        <dbReference type="EMBL" id="ARI83042.1"/>
    </source>
</evidence>